<organism evidence="2 3">
    <name type="scientific">Hominenteromicrobium mulieris</name>
    <dbReference type="NCBI Taxonomy" id="2885357"/>
    <lineage>
        <taxon>Bacteria</taxon>
        <taxon>Bacillati</taxon>
        <taxon>Bacillota</taxon>
        <taxon>Clostridia</taxon>
        <taxon>Eubacteriales</taxon>
        <taxon>Oscillospiraceae</taxon>
        <taxon>Hominenteromicrobium</taxon>
    </lineage>
</organism>
<dbReference type="RefSeq" id="WP_308448993.1">
    <property type="nucleotide sequence ID" value="NZ_JAJEQC010000004.1"/>
</dbReference>
<dbReference type="InterPro" id="IPR050282">
    <property type="entry name" value="Cycloisomerase_2"/>
</dbReference>
<keyword evidence="3" id="KW-1185">Reference proteome</keyword>
<reference evidence="2" key="1">
    <citation type="submission" date="2021-10" db="EMBL/GenBank/DDBJ databases">
        <title>Anaerobic single-cell dispensing facilitates the cultivation of human gut bacteria.</title>
        <authorList>
            <person name="Afrizal A."/>
        </authorList>
    </citation>
    <scope>NUCLEOTIDE SEQUENCE</scope>
    <source>
        <strain evidence="2">CLA-AA-H250</strain>
    </source>
</reference>
<dbReference type="PANTHER" id="PTHR30344">
    <property type="entry name" value="6-PHOSPHOGLUCONOLACTONASE-RELATED"/>
    <property type="match status" value="1"/>
</dbReference>
<dbReference type="EMBL" id="JAJEQC010000004">
    <property type="protein sequence ID" value="MCC2136525.1"/>
    <property type="molecule type" value="Genomic_DNA"/>
</dbReference>
<comment type="caution">
    <text evidence="2">The sequence shown here is derived from an EMBL/GenBank/DDBJ whole genome shotgun (WGS) entry which is preliminary data.</text>
</comment>
<dbReference type="InterPro" id="IPR019405">
    <property type="entry name" value="Lactonase_7-beta_prop"/>
</dbReference>
<gene>
    <name evidence="2" type="ORF">LKD31_05795</name>
</gene>
<dbReference type="InterPro" id="IPR011045">
    <property type="entry name" value="N2O_reductase_N"/>
</dbReference>
<dbReference type="GO" id="GO:0017057">
    <property type="term" value="F:6-phosphogluconolactonase activity"/>
    <property type="evidence" value="ECO:0007669"/>
    <property type="project" value="TreeGrafter"/>
</dbReference>
<accession>A0AAE3AKK8</accession>
<dbReference type="Gene3D" id="2.130.10.10">
    <property type="entry name" value="YVTN repeat-like/Quinoprotein amine dehydrogenase"/>
    <property type="match status" value="1"/>
</dbReference>
<evidence type="ECO:0000313" key="3">
    <source>
        <dbReference type="Proteomes" id="UP001199424"/>
    </source>
</evidence>
<protein>
    <submittedName>
        <fullName evidence="2">Lactonase family protein</fullName>
    </submittedName>
</protein>
<evidence type="ECO:0000256" key="1">
    <source>
        <dbReference type="ARBA" id="ARBA00005564"/>
    </source>
</evidence>
<sequence length="343" mass="38187">MDEFMEYELYTGRYTGEPSEDGVCSWNFDGAVLRRKKQFGKLINPSYVLPHGDRLYVVEEILDGASVACFSVGNKEESSVLWHKEVPGAGLCHCTIIGNSLYVSGYTGGTLTGLNAISGQVMFYKEFLGHGSNTLRQEKSHIHSAQPTPDGSRLLVADLGTDRLYKFVMDAKIGLMLDEEQPYFQVRAGQGPRHFAFHPNGKWLYLVTELDCSLLVFRYQNNRLNQVGEYSLREKGDPDSSLAADIHVSPDGKFLYVSVRGPGCLQGFEIQKENGLLNPLGRFSTGGWCPRSFHISPDGRYVAVANQELGTLEVFSRENTNGQLGKLLCCVEVPHVSCVKWRN</sequence>
<proteinExistence type="inferred from homology"/>
<dbReference type="PANTHER" id="PTHR30344:SF1">
    <property type="entry name" value="6-PHOSPHOGLUCONOLACTONASE"/>
    <property type="match status" value="1"/>
</dbReference>
<dbReference type="SUPFAM" id="SSF50974">
    <property type="entry name" value="Nitrous oxide reductase, N-terminal domain"/>
    <property type="match status" value="1"/>
</dbReference>
<evidence type="ECO:0000313" key="2">
    <source>
        <dbReference type="EMBL" id="MCC2136525.1"/>
    </source>
</evidence>
<dbReference type="Proteomes" id="UP001199424">
    <property type="component" value="Unassembled WGS sequence"/>
</dbReference>
<name>A0AAE3AKK8_9FIRM</name>
<dbReference type="InterPro" id="IPR015943">
    <property type="entry name" value="WD40/YVTN_repeat-like_dom_sf"/>
</dbReference>
<dbReference type="Pfam" id="PF10282">
    <property type="entry name" value="Lactonase"/>
    <property type="match status" value="1"/>
</dbReference>
<comment type="similarity">
    <text evidence="1">Belongs to the cycloisomerase 2 family.</text>
</comment>
<dbReference type="AlphaFoldDB" id="A0AAE3AKK8"/>